<organism evidence="1 2">
    <name type="scientific">Methanobrevibacter millerae</name>
    <dbReference type="NCBI Taxonomy" id="230361"/>
    <lineage>
        <taxon>Archaea</taxon>
        <taxon>Methanobacteriati</taxon>
        <taxon>Methanobacteriota</taxon>
        <taxon>Methanomada group</taxon>
        <taxon>Methanobacteria</taxon>
        <taxon>Methanobacteriales</taxon>
        <taxon>Methanobacteriaceae</taxon>
        <taxon>Methanobrevibacter</taxon>
    </lineage>
</organism>
<name>A0A0U3DSL7_9EURY</name>
<keyword evidence="2" id="KW-1185">Reference proteome</keyword>
<dbReference type="PATRIC" id="fig|230361.4.peg.1642"/>
<gene>
    <name evidence="1" type="ORF">sm9_1585</name>
</gene>
<dbReference type="EMBL" id="CP011266">
    <property type="protein sequence ID" value="ALT69353.1"/>
    <property type="molecule type" value="Genomic_DNA"/>
</dbReference>
<evidence type="ECO:0000313" key="1">
    <source>
        <dbReference type="EMBL" id="ALT69353.1"/>
    </source>
</evidence>
<proteinExistence type="predicted"/>
<reference evidence="1 2" key="1">
    <citation type="submission" date="2015-04" db="EMBL/GenBank/DDBJ databases">
        <title>The complete genome sequence of the rumen methanogen Methanobrevibacter millerae SM9.</title>
        <authorList>
            <person name="Leahy S.C."/>
            <person name="Kelly W.J."/>
            <person name="Pacheco D.M."/>
            <person name="Li D."/>
            <person name="Altermann E."/>
            <person name="Attwood G.T."/>
        </authorList>
    </citation>
    <scope>NUCLEOTIDE SEQUENCE [LARGE SCALE GENOMIC DNA]</scope>
    <source>
        <strain evidence="1 2">SM9</strain>
    </source>
</reference>
<dbReference type="OrthoDB" id="74288at2157"/>
<dbReference type="KEGG" id="mmil:sm9_1585"/>
<dbReference type="AlphaFoldDB" id="A0A0U3DSL7"/>
<accession>A0A0U3DSL7</accession>
<sequence length="114" mass="12701">MESKELISSYDEINDTFVAKVCGKDGYCANYELSQGIFLNVDGNSLPSSIQINGASDVLNVSKDLLEDPDVCILIKCNGDMIDFELSISSKKVYANTFFNTFDVSKFNYKIRTN</sequence>
<dbReference type="GeneID" id="43131726"/>
<dbReference type="Proteomes" id="UP000067738">
    <property type="component" value="Chromosome"/>
</dbReference>
<dbReference type="RefSeq" id="WP_058739591.1">
    <property type="nucleotide sequence ID" value="NZ_CP011266.1"/>
</dbReference>
<evidence type="ECO:0000313" key="2">
    <source>
        <dbReference type="Proteomes" id="UP000067738"/>
    </source>
</evidence>
<protein>
    <submittedName>
        <fullName evidence="1">Uncharacterized protein</fullName>
    </submittedName>
</protein>